<accession>A0A3E0U4L0</accession>
<keyword evidence="5" id="KW-0805">Transcription regulation</keyword>
<evidence type="ECO:0000256" key="2">
    <source>
        <dbReference type="ARBA" id="ARBA00022490"/>
    </source>
</evidence>
<dbReference type="SMART" id="SM00448">
    <property type="entry name" value="REC"/>
    <property type="match status" value="1"/>
</dbReference>
<evidence type="ECO:0000256" key="3">
    <source>
        <dbReference type="ARBA" id="ARBA00022553"/>
    </source>
</evidence>
<dbReference type="GO" id="GO:0005829">
    <property type="term" value="C:cytosol"/>
    <property type="evidence" value="ECO:0007669"/>
    <property type="project" value="TreeGrafter"/>
</dbReference>
<dbReference type="SMART" id="SM00862">
    <property type="entry name" value="Trans_reg_C"/>
    <property type="match status" value="1"/>
</dbReference>
<dbReference type="PANTHER" id="PTHR48111:SF39">
    <property type="entry name" value="TRANSCRIPTIONAL REGULATORY PROTEIN CPXR"/>
    <property type="match status" value="1"/>
</dbReference>
<dbReference type="InterPro" id="IPR011006">
    <property type="entry name" value="CheY-like_superfamily"/>
</dbReference>
<dbReference type="SUPFAM" id="SSF52172">
    <property type="entry name" value="CheY-like"/>
    <property type="match status" value="1"/>
</dbReference>
<evidence type="ECO:0000256" key="7">
    <source>
        <dbReference type="ARBA" id="ARBA00023163"/>
    </source>
</evidence>
<sequence length="233" mass="26060">MTKHILIIDDDIELSELLTSYLSAEGFTITCRHDGASGLAKAFDQNIDLILLDVMMPKLNGFDVLKALGGKHHIPILMLTAKGDDSDRILGLELGADDYLPKPFHHQELLARIKAIFRRIDITQQQTGTGHVLNVNGVLIDNATRQVKCEEQLIELTGTEFEILFELMTQNSVIVSKEQLSEQVLGRKLSPFDRSIDMHVSNIRRKLSQYTSDDKIKTVRGSGYIFLAGESLV</sequence>
<dbReference type="FunFam" id="3.40.50.2300:FF:000001">
    <property type="entry name" value="DNA-binding response regulator PhoB"/>
    <property type="match status" value="1"/>
</dbReference>
<dbReference type="InterPro" id="IPR058124">
    <property type="entry name" value="CpxR-like_REC"/>
</dbReference>
<dbReference type="CDD" id="cd00383">
    <property type="entry name" value="trans_reg_C"/>
    <property type="match status" value="1"/>
</dbReference>
<feature type="modified residue" description="4-aspartylphosphate" evidence="8">
    <location>
        <position position="53"/>
    </location>
</feature>
<feature type="domain" description="Response regulatory" evidence="10">
    <location>
        <begin position="4"/>
        <end position="117"/>
    </location>
</feature>
<dbReference type="AlphaFoldDB" id="A0A3E0U4L0"/>
<evidence type="ECO:0000259" key="10">
    <source>
        <dbReference type="PROSITE" id="PS50110"/>
    </source>
</evidence>
<dbReference type="PROSITE" id="PS51755">
    <property type="entry name" value="OMPR_PHOB"/>
    <property type="match status" value="1"/>
</dbReference>
<dbReference type="InterPro" id="IPR001789">
    <property type="entry name" value="Sig_transdc_resp-reg_receiver"/>
</dbReference>
<evidence type="ECO:0000256" key="9">
    <source>
        <dbReference type="PROSITE-ProRule" id="PRU01091"/>
    </source>
</evidence>
<evidence type="ECO:0000256" key="1">
    <source>
        <dbReference type="ARBA" id="ARBA00004496"/>
    </source>
</evidence>
<dbReference type="PROSITE" id="PS50110">
    <property type="entry name" value="RESPONSE_REGULATORY"/>
    <property type="match status" value="1"/>
</dbReference>
<feature type="domain" description="OmpR/PhoB-type" evidence="11">
    <location>
        <begin position="130"/>
        <end position="228"/>
    </location>
</feature>
<dbReference type="InterPro" id="IPR001867">
    <property type="entry name" value="OmpR/PhoB-type_DNA-bd"/>
</dbReference>
<keyword evidence="3 8" id="KW-0597">Phosphoprotein</keyword>
<dbReference type="SUPFAM" id="SSF46894">
    <property type="entry name" value="C-terminal effector domain of the bipartite response regulators"/>
    <property type="match status" value="1"/>
</dbReference>
<comment type="subcellular location">
    <subcellularLocation>
        <location evidence="1">Cytoplasm</location>
    </subcellularLocation>
</comment>
<evidence type="ECO:0000256" key="8">
    <source>
        <dbReference type="PROSITE-ProRule" id="PRU00169"/>
    </source>
</evidence>
<dbReference type="Pfam" id="PF00486">
    <property type="entry name" value="Trans_reg_C"/>
    <property type="match status" value="1"/>
</dbReference>
<dbReference type="Proteomes" id="UP000256899">
    <property type="component" value="Unassembled WGS sequence"/>
</dbReference>
<dbReference type="InterPro" id="IPR036388">
    <property type="entry name" value="WH-like_DNA-bd_sf"/>
</dbReference>
<keyword evidence="7" id="KW-0804">Transcription</keyword>
<dbReference type="InterPro" id="IPR039420">
    <property type="entry name" value="WalR-like"/>
</dbReference>
<dbReference type="GO" id="GO:0000976">
    <property type="term" value="F:transcription cis-regulatory region binding"/>
    <property type="evidence" value="ECO:0007669"/>
    <property type="project" value="TreeGrafter"/>
</dbReference>
<name>A0A3E0U4L0_9GAMM</name>
<feature type="DNA-binding region" description="OmpR/PhoB-type" evidence="9">
    <location>
        <begin position="130"/>
        <end position="228"/>
    </location>
</feature>
<evidence type="ECO:0000313" key="13">
    <source>
        <dbReference type="Proteomes" id="UP000256899"/>
    </source>
</evidence>
<reference evidence="13" key="1">
    <citation type="submission" date="2018-08" db="EMBL/GenBank/DDBJ databases">
        <title>Thalassotalea euphylliae genome.</title>
        <authorList>
            <person name="Summers S."/>
            <person name="Rice S.A."/>
            <person name="Freckelton M.L."/>
            <person name="Nedved B.T."/>
            <person name="Hadfield M.G."/>
        </authorList>
    </citation>
    <scope>NUCLEOTIDE SEQUENCE [LARGE SCALE GENOMIC DNA]</scope>
    <source>
        <strain evidence="13">H3</strain>
    </source>
</reference>
<keyword evidence="6 9" id="KW-0238">DNA-binding</keyword>
<comment type="caution">
    <text evidence="12">The sequence shown here is derived from an EMBL/GenBank/DDBJ whole genome shotgun (WGS) entry which is preliminary data.</text>
</comment>
<evidence type="ECO:0000259" key="11">
    <source>
        <dbReference type="PROSITE" id="PS51755"/>
    </source>
</evidence>
<organism evidence="12 13">
    <name type="scientific">Thalassotalea euphylliae</name>
    <dbReference type="NCBI Taxonomy" id="1655234"/>
    <lineage>
        <taxon>Bacteria</taxon>
        <taxon>Pseudomonadati</taxon>
        <taxon>Pseudomonadota</taxon>
        <taxon>Gammaproteobacteria</taxon>
        <taxon>Alteromonadales</taxon>
        <taxon>Colwelliaceae</taxon>
        <taxon>Thalassotalea</taxon>
    </lineage>
</organism>
<keyword evidence="2" id="KW-0963">Cytoplasm</keyword>
<dbReference type="Pfam" id="PF00072">
    <property type="entry name" value="Response_reg"/>
    <property type="match status" value="1"/>
</dbReference>
<dbReference type="GO" id="GO:0032993">
    <property type="term" value="C:protein-DNA complex"/>
    <property type="evidence" value="ECO:0007669"/>
    <property type="project" value="TreeGrafter"/>
</dbReference>
<keyword evidence="4" id="KW-0902">Two-component regulatory system</keyword>
<dbReference type="GO" id="GO:0000156">
    <property type="term" value="F:phosphorelay response regulator activity"/>
    <property type="evidence" value="ECO:0007669"/>
    <property type="project" value="TreeGrafter"/>
</dbReference>
<gene>
    <name evidence="12" type="ORF">DXX94_12635</name>
</gene>
<dbReference type="PANTHER" id="PTHR48111">
    <property type="entry name" value="REGULATOR OF RPOS"/>
    <property type="match status" value="1"/>
</dbReference>
<evidence type="ECO:0000313" key="12">
    <source>
        <dbReference type="EMBL" id="REL31493.1"/>
    </source>
</evidence>
<proteinExistence type="predicted"/>
<dbReference type="RefSeq" id="WP_116016369.1">
    <property type="nucleotide sequence ID" value="NZ_QUOT01000001.1"/>
</dbReference>
<dbReference type="Gene3D" id="3.40.50.2300">
    <property type="match status" value="1"/>
</dbReference>
<evidence type="ECO:0000256" key="5">
    <source>
        <dbReference type="ARBA" id="ARBA00023015"/>
    </source>
</evidence>
<dbReference type="InterPro" id="IPR016032">
    <property type="entry name" value="Sig_transdc_resp-reg_C-effctor"/>
</dbReference>
<dbReference type="GO" id="GO:0006355">
    <property type="term" value="P:regulation of DNA-templated transcription"/>
    <property type="evidence" value="ECO:0007669"/>
    <property type="project" value="InterPro"/>
</dbReference>
<dbReference type="Gene3D" id="6.10.250.690">
    <property type="match status" value="1"/>
</dbReference>
<dbReference type="Gene3D" id="1.10.10.10">
    <property type="entry name" value="Winged helix-like DNA-binding domain superfamily/Winged helix DNA-binding domain"/>
    <property type="match status" value="1"/>
</dbReference>
<dbReference type="CDD" id="cd17623">
    <property type="entry name" value="REC_OmpR_CpxR"/>
    <property type="match status" value="1"/>
</dbReference>
<dbReference type="EMBL" id="QUOT01000001">
    <property type="protein sequence ID" value="REL31493.1"/>
    <property type="molecule type" value="Genomic_DNA"/>
</dbReference>
<evidence type="ECO:0000256" key="6">
    <source>
        <dbReference type="ARBA" id="ARBA00023125"/>
    </source>
</evidence>
<evidence type="ECO:0000256" key="4">
    <source>
        <dbReference type="ARBA" id="ARBA00023012"/>
    </source>
</evidence>
<keyword evidence="13" id="KW-1185">Reference proteome</keyword>
<protein>
    <submittedName>
        <fullName evidence="12">Response regulator</fullName>
    </submittedName>
</protein>